<dbReference type="SMART" id="SM00388">
    <property type="entry name" value="HisKA"/>
    <property type="match status" value="1"/>
</dbReference>
<keyword evidence="6" id="KW-0902">Two-component regulatory system</keyword>
<dbReference type="PROSITE" id="PS50109">
    <property type="entry name" value="HIS_KIN"/>
    <property type="match status" value="1"/>
</dbReference>
<dbReference type="InterPro" id="IPR036097">
    <property type="entry name" value="HisK_dim/P_sf"/>
</dbReference>
<dbReference type="SUPFAM" id="SSF47384">
    <property type="entry name" value="Homodimeric domain of signal transducing histidine kinase"/>
    <property type="match status" value="1"/>
</dbReference>
<feature type="domain" description="Histidine kinase" evidence="9">
    <location>
        <begin position="325"/>
        <end position="549"/>
    </location>
</feature>
<evidence type="ECO:0000259" key="11">
    <source>
        <dbReference type="PROSITE" id="PS50921"/>
    </source>
</evidence>
<dbReference type="InterPro" id="IPR003594">
    <property type="entry name" value="HATPase_dom"/>
</dbReference>
<dbReference type="EC" id="2.7.13.3" evidence="3"/>
<dbReference type="InterPro" id="IPR005467">
    <property type="entry name" value="His_kinase_dom"/>
</dbReference>
<dbReference type="Pfam" id="PF00512">
    <property type="entry name" value="HisKA"/>
    <property type="match status" value="1"/>
</dbReference>
<proteinExistence type="predicted"/>
<dbReference type="InterPro" id="IPR003661">
    <property type="entry name" value="HisK_dim/P_dom"/>
</dbReference>
<evidence type="ECO:0000313" key="13">
    <source>
        <dbReference type="Proteomes" id="UP000825228"/>
    </source>
</evidence>
<protein>
    <recommendedName>
        <fullName evidence="3">histidine kinase</fullName>
        <ecNumber evidence="3">2.7.13.3</ecNumber>
    </recommendedName>
</protein>
<dbReference type="Gene3D" id="1.10.10.10">
    <property type="entry name" value="Winged helix-like DNA-binding domain superfamily/Winged helix DNA-binding domain"/>
    <property type="match status" value="1"/>
</dbReference>
<dbReference type="Pfam" id="PF00072">
    <property type="entry name" value="Response_reg"/>
    <property type="match status" value="1"/>
</dbReference>
<dbReference type="Pfam" id="PF02518">
    <property type="entry name" value="HATPase_c"/>
    <property type="match status" value="1"/>
</dbReference>
<dbReference type="InterPro" id="IPR036890">
    <property type="entry name" value="HATPase_C_sf"/>
</dbReference>
<dbReference type="Gene3D" id="3.40.50.2300">
    <property type="match status" value="1"/>
</dbReference>
<evidence type="ECO:0000313" key="12">
    <source>
        <dbReference type="EMBL" id="MBY6368335.1"/>
    </source>
</evidence>
<dbReference type="CDD" id="cd00156">
    <property type="entry name" value="REC"/>
    <property type="match status" value="1"/>
</dbReference>
<dbReference type="Pfam" id="PF03861">
    <property type="entry name" value="ANTAR"/>
    <property type="match status" value="1"/>
</dbReference>
<dbReference type="InterPro" id="IPR036388">
    <property type="entry name" value="WH-like_DNA-bd_sf"/>
</dbReference>
<evidence type="ECO:0000256" key="8">
    <source>
        <dbReference type="SAM" id="MobiDB-lite"/>
    </source>
</evidence>
<dbReference type="SUPFAM" id="SSF55781">
    <property type="entry name" value="GAF domain-like"/>
    <property type="match status" value="1"/>
</dbReference>
<dbReference type="PROSITE" id="PS50921">
    <property type="entry name" value="ANTAR"/>
    <property type="match status" value="1"/>
</dbReference>
<organism evidence="12 13">
    <name type="scientific">Rhodococcoides corynebacterioides</name>
    <dbReference type="NCBI Taxonomy" id="53972"/>
    <lineage>
        <taxon>Bacteria</taxon>
        <taxon>Bacillati</taxon>
        <taxon>Actinomycetota</taxon>
        <taxon>Actinomycetes</taxon>
        <taxon>Mycobacteriales</taxon>
        <taxon>Nocardiaceae</taxon>
        <taxon>Rhodococcoides</taxon>
    </lineage>
</organism>
<comment type="caution">
    <text evidence="12">The sequence shown here is derived from an EMBL/GenBank/DDBJ whole genome shotgun (WGS) entry which is preliminary data.</text>
</comment>
<evidence type="ECO:0000256" key="6">
    <source>
        <dbReference type="ARBA" id="ARBA00023012"/>
    </source>
</evidence>
<comment type="catalytic activity">
    <reaction evidence="1">
        <text>ATP + protein L-histidine = ADP + protein N-phospho-L-histidine.</text>
        <dbReference type="EC" id="2.7.13.3"/>
    </reaction>
</comment>
<feature type="domain" description="Response regulatory" evidence="10">
    <location>
        <begin position="598"/>
        <end position="714"/>
    </location>
</feature>
<feature type="region of interest" description="Disordered" evidence="8">
    <location>
        <begin position="575"/>
        <end position="594"/>
    </location>
</feature>
<dbReference type="PANTHER" id="PTHR43547:SF2">
    <property type="entry name" value="HYBRID SIGNAL TRANSDUCTION HISTIDINE KINASE C"/>
    <property type="match status" value="1"/>
</dbReference>
<dbReference type="SMART" id="SM01012">
    <property type="entry name" value="ANTAR"/>
    <property type="match status" value="1"/>
</dbReference>
<evidence type="ECO:0000256" key="5">
    <source>
        <dbReference type="ARBA" id="ARBA00022777"/>
    </source>
</evidence>
<keyword evidence="5" id="KW-0808">Transferase</keyword>
<dbReference type="RefSeq" id="WP_222685847.1">
    <property type="nucleotide sequence ID" value="NZ_JABUBS010000017.1"/>
</dbReference>
<keyword evidence="13" id="KW-1185">Reference proteome</keyword>
<feature type="modified residue" description="4-aspartylphosphate" evidence="7">
    <location>
        <position position="647"/>
    </location>
</feature>
<comment type="subcellular location">
    <subcellularLocation>
        <location evidence="2">Cell membrane</location>
    </subcellularLocation>
</comment>
<dbReference type="SMART" id="SM00387">
    <property type="entry name" value="HATPase_c"/>
    <property type="match status" value="1"/>
</dbReference>
<dbReference type="InterPro" id="IPR011006">
    <property type="entry name" value="CheY-like_superfamily"/>
</dbReference>
<feature type="compositionally biased region" description="Basic and acidic residues" evidence="8">
    <location>
        <begin position="575"/>
        <end position="584"/>
    </location>
</feature>
<dbReference type="CDD" id="cd00082">
    <property type="entry name" value="HisKA"/>
    <property type="match status" value="1"/>
</dbReference>
<evidence type="ECO:0000259" key="10">
    <source>
        <dbReference type="PROSITE" id="PS50110"/>
    </source>
</evidence>
<evidence type="ECO:0000256" key="4">
    <source>
        <dbReference type="ARBA" id="ARBA00022553"/>
    </source>
</evidence>
<dbReference type="Gene3D" id="3.30.450.20">
    <property type="entry name" value="PAS domain"/>
    <property type="match status" value="1"/>
</dbReference>
<evidence type="ECO:0000259" key="9">
    <source>
        <dbReference type="PROSITE" id="PS50109"/>
    </source>
</evidence>
<dbReference type="Gene3D" id="1.10.287.130">
    <property type="match status" value="1"/>
</dbReference>
<accession>A0ABS7P7L9</accession>
<dbReference type="InterPro" id="IPR001789">
    <property type="entry name" value="Sig_transdc_resp-reg_receiver"/>
</dbReference>
<dbReference type="PROSITE" id="PS50110">
    <property type="entry name" value="RESPONSE_REGULATORY"/>
    <property type="match status" value="1"/>
</dbReference>
<dbReference type="SUPFAM" id="SSF55874">
    <property type="entry name" value="ATPase domain of HSP90 chaperone/DNA topoisomerase II/histidine kinase"/>
    <property type="match status" value="1"/>
</dbReference>
<evidence type="ECO:0000256" key="2">
    <source>
        <dbReference type="ARBA" id="ARBA00004236"/>
    </source>
</evidence>
<sequence length="793" mass="85798">MTTRDELFPGTDPTSTAHREFDWSTTSLGPVEHWPAALVSAIRTVLPSEVGMLLWWGDDLVQIFNHAYTPMAGELFPKAVGQRAEDCWHFAWDAIGPLADEALRGTAVHRRRELFLLDRFGYPEETYFTFSYSPIRGEGDTVNGVFVATSDVTQEVLTERRLATLRDLGTVSVTAAAGVDSVCRAVLSRLSENRDDVPFAAAYLVGDDGLREVASFDTADAVLSTTDLGDVASRVAASGVAETVTVGPTSALVQPLLASSDAPTGVLVTGTSELRRVDDHYRVFLELVAGRITTALTDAHSYAAERRRAAQLEELDADKTRFFENVSHEFRTPLTLLLGPLDAVLSEAADHLDDRHVQALQSARRSALRLQKLVDTLLDVARADAGELRPRPEPTDAAALIRDAVNLFRDSTDRAGVELTIDSDTGGTLLDLDRTLWTHLVMNLVSNAVKFTTRGSIRVTLRGPVAEVDGARRLVLEVADTGPGVPEADRGKIFERFYQVAGVSGRSREGSGVGLSLVSDIVAALGGTVEVTDNAPHGTVFTVVVPTTTADAEPDTVAPTDLVTDLGARYVGEAEQWRPIDSDGTRSTQAPPTDGQRRVLLVEDNADMRRYVTGLLEDQGWHVAATDEVDTALATARATPPDIIVSDIMLPGRSGLSLVDEARSDGRLVRVPIVLVSARTGSAQVIEGLRIGADDYVVKPFQPAEFVARVRVHLELARLREQLLGDAQREISSLRIALDSRSVLSQAVGLIMAQENVGPDRAFEIIAKRSQTDNVKARILAAQVVDDFVRELG</sequence>
<dbReference type="PANTHER" id="PTHR43547">
    <property type="entry name" value="TWO-COMPONENT HISTIDINE KINASE"/>
    <property type="match status" value="1"/>
</dbReference>
<feature type="domain" description="ANTAR" evidence="11">
    <location>
        <begin position="724"/>
        <end position="785"/>
    </location>
</feature>
<dbReference type="SMART" id="SM00448">
    <property type="entry name" value="REC"/>
    <property type="match status" value="1"/>
</dbReference>
<dbReference type="Gene3D" id="3.30.565.10">
    <property type="entry name" value="Histidine kinase-like ATPase, C-terminal domain"/>
    <property type="match status" value="1"/>
</dbReference>
<dbReference type="Proteomes" id="UP000825228">
    <property type="component" value="Unassembled WGS sequence"/>
</dbReference>
<dbReference type="PRINTS" id="PR00344">
    <property type="entry name" value="BCTRLSENSOR"/>
</dbReference>
<keyword evidence="5" id="KW-0418">Kinase</keyword>
<name>A0ABS7P7L9_9NOCA</name>
<keyword evidence="4 7" id="KW-0597">Phosphoprotein</keyword>
<dbReference type="InterPro" id="IPR005561">
    <property type="entry name" value="ANTAR"/>
</dbReference>
<dbReference type="EMBL" id="JABUBU010000023">
    <property type="protein sequence ID" value="MBY6368335.1"/>
    <property type="molecule type" value="Genomic_DNA"/>
</dbReference>
<reference evidence="12 13" key="1">
    <citation type="submission" date="2020-06" db="EMBL/GenBank/DDBJ databases">
        <title>Taxonomy, biology and ecology of Rhodococcus bacteria occurring in California pistachio and other woody hosts as revealed by genome sequence analyses.</title>
        <authorList>
            <person name="Gai Y."/>
            <person name="Riely B."/>
        </authorList>
    </citation>
    <scope>NUCLEOTIDE SEQUENCE [LARGE SCALE GENOMIC DNA]</scope>
    <source>
        <strain evidence="12 13">BP-281</strain>
    </source>
</reference>
<dbReference type="SUPFAM" id="SSF52172">
    <property type="entry name" value="CheY-like"/>
    <property type="match status" value="1"/>
</dbReference>
<dbReference type="InterPro" id="IPR004358">
    <property type="entry name" value="Sig_transdc_His_kin-like_C"/>
</dbReference>
<gene>
    <name evidence="12" type="ORF">HQ603_16420</name>
</gene>
<evidence type="ECO:0000256" key="3">
    <source>
        <dbReference type="ARBA" id="ARBA00012438"/>
    </source>
</evidence>
<evidence type="ECO:0000256" key="1">
    <source>
        <dbReference type="ARBA" id="ARBA00000085"/>
    </source>
</evidence>
<evidence type="ECO:0000256" key="7">
    <source>
        <dbReference type="PROSITE-ProRule" id="PRU00169"/>
    </source>
</evidence>